<reference evidence="2" key="1">
    <citation type="submission" date="2021-12" db="EMBL/GenBank/DDBJ databases">
        <authorList>
            <person name="King R."/>
        </authorList>
    </citation>
    <scope>NUCLEOTIDE SEQUENCE</scope>
</reference>
<dbReference type="PANTHER" id="PTHR45749">
    <property type="match status" value="1"/>
</dbReference>
<name>A0ABN8APZ7_CHISP</name>
<evidence type="ECO:0000313" key="2">
    <source>
        <dbReference type="EMBL" id="CAH0397531.1"/>
    </source>
</evidence>
<accession>A0ABN8APZ7</accession>
<sequence length="163" mass="18254">MPKGSTRYLSATIQNEMIESLGTKLATHLLEQIRASPFFAIIMDTTQDISKVDQLSIFVRYAVITRSENGQPIYIEVKEVFLGFYAAIKHGAVDLVNQMTTLFIDKNIDLKKNVGQGYDGASVISGVYNVVQKHIKDIQPNADIKRWVLLSKFTGESDTILKN</sequence>
<protein>
    <recommendedName>
        <fullName evidence="1">DUF4371 domain-containing protein</fullName>
    </recommendedName>
</protein>
<proteinExistence type="predicted"/>
<dbReference type="EMBL" id="OU963894">
    <property type="protein sequence ID" value="CAH0397531.1"/>
    <property type="molecule type" value="Genomic_DNA"/>
</dbReference>
<dbReference type="PANTHER" id="PTHR45749:SF21">
    <property type="entry name" value="DUF4371 DOMAIN-CONTAINING PROTEIN"/>
    <property type="match status" value="1"/>
</dbReference>
<dbReference type="Pfam" id="PF14291">
    <property type="entry name" value="DUF4371"/>
    <property type="match status" value="1"/>
</dbReference>
<evidence type="ECO:0000313" key="3">
    <source>
        <dbReference type="Proteomes" id="UP001153292"/>
    </source>
</evidence>
<feature type="domain" description="DUF4371" evidence="1">
    <location>
        <begin position="8"/>
        <end position="129"/>
    </location>
</feature>
<dbReference type="Proteomes" id="UP001153292">
    <property type="component" value="Chromosome 1"/>
</dbReference>
<gene>
    <name evidence="2" type="ORF">CHILSU_LOCUS602</name>
</gene>
<evidence type="ECO:0000259" key="1">
    <source>
        <dbReference type="Pfam" id="PF14291"/>
    </source>
</evidence>
<keyword evidence="3" id="KW-1185">Reference proteome</keyword>
<dbReference type="InterPro" id="IPR025398">
    <property type="entry name" value="DUF4371"/>
</dbReference>
<organism evidence="2 3">
    <name type="scientific">Chilo suppressalis</name>
    <name type="common">Asiatic rice borer moth</name>
    <dbReference type="NCBI Taxonomy" id="168631"/>
    <lineage>
        <taxon>Eukaryota</taxon>
        <taxon>Metazoa</taxon>
        <taxon>Ecdysozoa</taxon>
        <taxon>Arthropoda</taxon>
        <taxon>Hexapoda</taxon>
        <taxon>Insecta</taxon>
        <taxon>Pterygota</taxon>
        <taxon>Neoptera</taxon>
        <taxon>Endopterygota</taxon>
        <taxon>Lepidoptera</taxon>
        <taxon>Glossata</taxon>
        <taxon>Ditrysia</taxon>
        <taxon>Pyraloidea</taxon>
        <taxon>Crambidae</taxon>
        <taxon>Crambinae</taxon>
        <taxon>Chilo</taxon>
    </lineage>
</organism>